<dbReference type="PROSITE" id="PS50181">
    <property type="entry name" value="FBOX"/>
    <property type="match status" value="1"/>
</dbReference>
<organism evidence="2 3">
    <name type="scientific">Rhamnella rubrinervis</name>
    <dbReference type="NCBI Taxonomy" id="2594499"/>
    <lineage>
        <taxon>Eukaryota</taxon>
        <taxon>Viridiplantae</taxon>
        <taxon>Streptophyta</taxon>
        <taxon>Embryophyta</taxon>
        <taxon>Tracheophyta</taxon>
        <taxon>Spermatophyta</taxon>
        <taxon>Magnoliopsida</taxon>
        <taxon>eudicotyledons</taxon>
        <taxon>Gunneridae</taxon>
        <taxon>Pentapetalae</taxon>
        <taxon>rosids</taxon>
        <taxon>fabids</taxon>
        <taxon>Rosales</taxon>
        <taxon>Rhamnaceae</taxon>
        <taxon>rhamnoid group</taxon>
        <taxon>Rhamneae</taxon>
        <taxon>Rhamnella</taxon>
    </lineage>
</organism>
<dbReference type="EMBL" id="VOIH02000001">
    <property type="protein sequence ID" value="KAF3457646.1"/>
    <property type="molecule type" value="Genomic_DNA"/>
</dbReference>
<dbReference type="InterPro" id="IPR036047">
    <property type="entry name" value="F-box-like_dom_sf"/>
</dbReference>
<gene>
    <name evidence="2" type="ORF">FNV43_RR02304</name>
</gene>
<dbReference type="InterPro" id="IPR025886">
    <property type="entry name" value="PP2-like"/>
</dbReference>
<dbReference type="Pfam" id="PF14299">
    <property type="entry name" value="PP2"/>
    <property type="match status" value="1"/>
</dbReference>
<dbReference type="OrthoDB" id="1193644at2759"/>
<accession>A0A8K0HS32</accession>
<evidence type="ECO:0000259" key="1">
    <source>
        <dbReference type="PROSITE" id="PS50181"/>
    </source>
</evidence>
<dbReference type="SMART" id="SM00256">
    <property type="entry name" value="FBOX"/>
    <property type="match status" value="1"/>
</dbReference>
<sequence>MEGGSLELGIWDLPHDCISHIFSLTSPRDVCRCSAVSSVFRSAAESDAVWERFLPPNWEEIISKSVSPVEEFSSLRAVYFHLCDSPILVDGQGKKNFALVKENGKIYYMVAPEDLSMRLVCVPTVWEGIFPMPYAYECDKSVISRFSEVYDVDDGSSSWLQIHGRIQMQFLSPNTTYAAYLVYVPRRAIVFNHWPVLKVAIKFVSNGGEENKIEVVSNEGVYRGCDRIDKWMEVEVGEFFNGGQDDVEVEVEMRLWEIREYGFVCPSGLDLQGIEIRPKEK</sequence>
<dbReference type="SUPFAM" id="SSF81383">
    <property type="entry name" value="F-box domain"/>
    <property type="match status" value="1"/>
</dbReference>
<dbReference type="PANTHER" id="PTHR32278">
    <property type="entry name" value="F-BOX DOMAIN-CONTAINING PROTEIN"/>
    <property type="match status" value="1"/>
</dbReference>
<comment type="caution">
    <text evidence="2">The sequence shown here is derived from an EMBL/GenBank/DDBJ whole genome shotgun (WGS) entry which is preliminary data.</text>
</comment>
<name>A0A8K0HS32_9ROSA</name>
<dbReference type="Pfam" id="PF12937">
    <property type="entry name" value="F-box-like"/>
    <property type="match status" value="1"/>
</dbReference>
<dbReference type="Proteomes" id="UP000796880">
    <property type="component" value="Unassembled WGS sequence"/>
</dbReference>
<dbReference type="PANTHER" id="PTHR32278:SF111">
    <property type="entry name" value="F-BOX PROTEIN PP2-B12-RELATED"/>
    <property type="match status" value="1"/>
</dbReference>
<dbReference type="Gene3D" id="1.20.1280.50">
    <property type="match status" value="1"/>
</dbReference>
<proteinExistence type="predicted"/>
<dbReference type="AlphaFoldDB" id="A0A8K0HS32"/>
<evidence type="ECO:0000313" key="2">
    <source>
        <dbReference type="EMBL" id="KAF3457646.1"/>
    </source>
</evidence>
<reference evidence="2" key="1">
    <citation type="submission" date="2020-03" db="EMBL/GenBank/DDBJ databases">
        <title>A high-quality chromosome-level genome assembly of a woody plant with both climbing and erect habits, Rhamnella rubrinervis.</title>
        <authorList>
            <person name="Lu Z."/>
            <person name="Yang Y."/>
            <person name="Zhu X."/>
            <person name="Sun Y."/>
        </authorList>
    </citation>
    <scope>NUCLEOTIDE SEQUENCE</scope>
    <source>
        <strain evidence="2">BYM</strain>
        <tissue evidence="2">Leaf</tissue>
    </source>
</reference>
<keyword evidence="3" id="KW-1185">Reference proteome</keyword>
<dbReference type="InterPro" id="IPR001810">
    <property type="entry name" value="F-box_dom"/>
</dbReference>
<protein>
    <recommendedName>
        <fullName evidence="1">F-box domain-containing protein</fullName>
    </recommendedName>
</protein>
<dbReference type="CDD" id="cd22162">
    <property type="entry name" value="F-box_AtSKIP3-like"/>
    <property type="match status" value="1"/>
</dbReference>
<feature type="domain" description="F-box" evidence="1">
    <location>
        <begin position="7"/>
        <end position="53"/>
    </location>
</feature>
<evidence type="ECO:0000313" key="3">
    <source>
        <dbReference type="Proteomes" id="UP000796880"/>
    </source>
</evidence>